<name>A0ABW4E6G8_9LACO</name>
<dbReference type="Pfam" id="PF05043">
    <property type="entry name" value="Mga"/>
    <property type="match status" value="1"/>
</dbReference>
<feature type="domain" description="Mga helix-turn-helix" evidence="1">
    <location>
        <begin position="108"/>
        <end position="182"/>
    </location>
</feature>
<dbReference type="InterPro" id="IPR007737">
    <property type="entry name" value="Mga_HTH"/>
</dbReference>
<evidence type="ECO:0000313" key="3">
    <source>
        <dbReference type="Proteomes" id="UP001597252"/>
    </source>
</evidence>
<comment type="caution">
    <text evidence="2">The sequence shown here is derived from an EMBL/GenBank/DDBJ whole genome shotgun (WGS) entry which is preliminary data.</text>
</comment>
<sequence>MALMQKQHGDIFLSSSALDRLNLYKVIRQLRLVQSPVDERLAAQKTGAPLVKEVNLRQVANLTGRNYGSIYNIYNDLLGVLGGLVGNEHAPLAELFAIPEGQLRFHMIAVTDPFQFMQAVMDGEYESFEDFVAALGMSRMTVTRHLRPMRELAQTFGVQLQPDTLSFNGDERRLRLFVTMMYWQATAGAVWPFKQLSHATAERLVDTLYTALDTEPANLVARELSMYYLAVCYWRISNNHILTYDRSKAVMDYPLPNLDLALGHGRFKDFTLPPLSRQQLMGETEYGFFLMHFAPVYLTAGDQNAATTIERFRRYAGSMYQLVAHFVQAFPEWSQDLSDADQQLLIVNLLTITCGTLALGEDFHQHVAYTFNRSLQAQADDPRYERVIRQTITQVVLADHLEQYIDRIDSLTENYYRNLLQLRAAFHPQRVVRVALVLDQTTLEYVDLIAMLSQQAFVELLPSGADLIDADLVIQSGSLPLPLPAGVAGFEWTPNASADRFGELFAILVSLWRNKRAGAIDSQRRA</sequence>
<organism evidence="2 3">
    <name type="scientific">Lacticaseibacillus baoqingensis</name>
    <dbReference type="NCBI Taxonomy" id="2486013"/>
    <lineage>
        <taxon>Bacteria</taxon>
        <taxon>Bacillati</taxon>
        <taxon>Bacillota</taxon>
        <taxon>Bacilli</taxon>
        <taxon>Lactobacillales</taxon>
        <taxon>Lactobacillaceae</taxon>
        <taxon>Lacticaseibacillus</taxon>
    </lineage>
</organism>
<reference evidence="3" key="1">
    <citation type="journal article" date="2019" name="Int. J. Syst. Evol. Microbiol.">
        <title>The Global Catalogue of Microorganisms (GCM) 10K type strain sequencing project: providing services to taxonomists for standard genome sequencing and annotation.</title>
        <authorList>
            <consortium name="The Broad Institute Genomics Platform"/>
            <consortium name="The Broad Institute Genome Sequencing Center for Infectious Disease"/>
            <person name="Wu L."/>
            <person name="Ma J."/>
        </authorList>
    </citation>
    <scope>NUCLEOTIDE SEQUENCE [LARGE SCALE GENOMIC DNA]</scope>
    <source>
        <strain evidence="3">CCM 8903</strain>
    </source>
</reference>
<dbReference type="Proteomes" id="UP001597252">
    <property type="component" value="Unassembled WGS sequence"/>
</dbReference>
<dbReference type="EMBL" id="JBHTON010000014">
    <property type="protein sequence ID" value="MFD1484568.1"/>
    <property type="molecule type" value="Genomic_DNA"/>
</dbReference>
<gene>
    <name evidence="2" type="ORF">ACFQ5J_04930</name>
</gene>
<proteinExistence type="predicted"/>
<dbReference type="RefSeq" id="WP_125751047.1">
    <property type="nucleotide sequence ID" value="NZ_JBHTON010000014.1"/>
</dbReference>
<keyword evidence="3" id="KW-1185">Reference proteome</keyword>
<protein>
    <submittedName>
        <fullName evidence="2">Helix-turn-helix domain-containing protein</fullName>
    </submittedName>
</protein>
<evidence type="ECO:0000259" key="1">
    <source>
        <dbReference type="Pfam" id="PF05043"/>
    </source>
</evidence>
<evidence type="ECO:0000313" key="2">
    <source>
        <dbReference type="EMBL" id="MFD1484568.1"/>
    </source>
</evidence>
<accession>A0ABW4E6G8</accession>